<comment type="caution">
    <text evidence="2">The sequence shown here is derived from an EMBL/GenBank/DDBJ whole genome shotgun (WGS) entry which is preliminary data.</text>
</comment>
<dbReference type="Proteomes" id="UP000031552">
    <property type="component" value="Unassembled WGS sequence"/>
</dbReference>
<feature type="signal peptide" evidence="1">
    <location>
        <begin position="1"/>
        <end position="20"/>
    </location>
</feature>
<feature type="chain" id="PRO_5001854163" evidence="1">
    <location>
        <begin position="21"/>
        <end position="610"/>
    </location>
</feature>
<evidence type="ECO:0000256" key="1">
    <source>
        <dbReference type="SAM" id="SignalP"/>
    </source>
</evidence>
<sequence length="610" mass="68273">MIARWVFLTFLSFVFYGGLAANDNGDACCTKVNCDCGCLYGNACSCGPESSQKAEFVCGKDSCDCGCGDGYPCSCGVKENEGCSKKQEFVCGKDSCDCGCGDGFSCTCSEKESKKTEFVCGKDSCDCGCGDGYPCSCGVKENEGCSKKQEFVCGKDSCDCGCGDGYPCSCGVKENEGCSKKQEFVCGKDSCDCGCGDGFSCTCGEKESKKAEGVCRKDNCDCGCGNGDPCKCDKGFACGKDNCDCGCDDGNACRCEPFQPALAYNPEYAFPDFQYECEEETDYEEGDAECCNLPCFYQYCVPNCCGCCQKWPTCERDRWWCSANCIYLGPYTYLCGDSCYSFGHCGLWGVWLPQEGPLYRPMIADPRQLTYSVGWRFNDDALTKNVIPVSFADNIAFIRWCNVWPWGGFLQINLEGGLWAVFDPLHESAPLYNADYYVGFPIEYAVDRWVFRLRAYHISSHLGDEFLLNNPGFDRRNPSAEYLDFFVSNYITDEIRLYSGIGWVIQHDESFDSGNFYVQAGTELRFPRLGFYNPCQHLYGLPFFAMDFKYFNIYKEHIDQTYVLGWEWGKTTCEFKRLRAYIMYHDGYSADGQFSEYADNWFSINLSYGY</sequence>
<gene>
    <name evidence="2" type="ORF">CSEC_1180</name>
</gene>
<dbReference type="InterPro" id="IPR009599">
    <property type="entry name" value="DUF1207"/>
</dbReference>
<dbReference type="eggNOG" id="ENOG50327AV">
    <property type="taxonomic scope" value="Bacteria"/>
</dbReference>
<evidence type="ECO:0000313" key="3">
    <source>
        <dbReference type="Proteomes" id="UP000031552"/>
    </source>
</evidence>
<dbReference type="OrthoDB" id="238106at2"/>
<dbReference type="AlphaFoldDB" id="A0A090DZ96"/>
<protein>
    <submittedName>
        <fullName evidence="2">Conserved putative secreted protein</fullName>
    </submittedName>
</protein>
<dbReference type="STRING" id="1437425.CSEC_1180"/>
<proteinExistence type="predicted"/>
<dbReference type="EMBL" id="CCEJ010000004">
    <property type="protein sequence ID" value="CDR34004.1"/>
    <property type="molecule type" value="Genomic_DNA"/>
</dbReference>
<dbReference type="Pfam" id="PF06727">
    <property type="entry name" value="DUF1207"/>
    <property type="match status" value="1"/>
</dbReference>
<reference evidence="2" key="1">
    <citation type="submission" date="2013-12" db="EMBL/GenBank/DDBJ databases">
        <authorList>
            <person name="Linke B."/>
        </authorList>
    </citation>
    <scope>NUCLEOTIDE SEQUENCE [LARGE SCALE GENOMIC DNA]</scope>
    <source>
        <strain evidence="2">CRIB-18</strain>
    </source>
</reference>
<reference evidence="2" key="2">
    <citation type="submission" date="2014-09" db="EMBL/GenBank/DDBJ databases">
        <title>Criblamydia sequanensis harbors a mega-plasmid encoding arsenite resistance.</title>
        <authorList>
            <person name="Bertelli C."/>
            <person name="Goesmann A."/>
            <person name="Greub G."/>
        </authorList>
    </citation>
    <scope>NUCLEOTIDE SEQUENCE [LARGE SCALE GENOMIC DNA]</scope>
    <source>
        <strain evidence="2">CRIB-18</strain>
    </source>
</reference>
<keyword evidence="3" id="KW-1185">Reference proteome</keyword>
<organism evidence="2 3">
    <name type="scientific">Candidatus Criblamydia sequanensis CRIB-18</name>
    <dbReference type="NCBI Taxonomy" id="1437425"/>
    <lineage>
        <taxon>Bacteria</taxon>
        <taxon>Pseudomonadati</taxon>
        <taxon>Chlamydiota</taxon>
        <taxon>Chlamydiia</taxon>
        <taxon>Parachlamydiales</taxon>
        <taxon>Candidatus Criblamydiaceae</taxon>
        <taxon>Candidatus Criblamydia</taxon>
    </lineage>
</organism>
<accession>A0A090DZ96</accession>
<name>A0A090DZ96_9BACT</name>
<keyword evidence="1" id="KW-0732">Signal</keyword>
<evidence type="ECO:0000313" key="2">
    <source>
        <dbReference type="EMBL" id="CDR34004.1"/>
    </source>
</evidence>